<evidence type="ECO:0000256" key="1">
    <source>
        <dbReference type="SAM" id="MobiDB-lite"/>
    </source>
</evidence>
<evidence type="ECO:0000313" key="3">
    <source>
        <dbReference type="Proteomes" id="UP000324800"/>
    </source>
</evidence>
<accession>A0A5J4UKG0</accession>
<dbReference type="Proteomes" id="UP000324800">
    <property type="component" value="Unassembled WGS sequence"/>
</dbReference>
<dbReference type="EMBL" id="SNRW01015141">
    <property type="protein sequence ID" value="KAA6370703.1"/>
    <property type="molecule type" value="Genomic_DNA"/>
</dbReference>
<gene>
    <name evidence="2" type="ORF">EZS28_033770</name>
</gene>
<name>A0A5J4UKG0_9EUKA</name>
<protein>
    <submittedName>
        <fullName evidence="2">Uncharacterized protein</fullName>
    </submittedName>
</protein>
<feature type="compositionally biased region" description="Acidic residues" evidence="1">
    <location>
        <begin position="74"/>
        <end position="103"/>
    </location>
</feature>
<sequence>MIRIKSSIRNCLSQHRLNQLLAIISNSEGEIKDIDAELISDAQLGEPHRFLKPKLEILEGYNNEINRSNSDQTSSEEESDSSEVQKDDEDDMSDSVQEYDEYIESLMQKDSKQQMKPE</sequence>
<feature type="compositionally biased region" description="Basic and acidic residues" evidence="1">
    <location>
        <begin position="107"/>
        <end position="118"/>
    </location>
</feature>
<reference evidence="2 3" key="1">
    <citation type="submission" date="2019-03" db="EMBL/GenBank/DDBJ databases">
        <title>Single cell metagenomics reveals metabolic interactions within the superorganism composed of flagellate Streblomastix strix and complex community of Bacteroidetes bacteria on its surface.</title>
        <authorList>
            <person name="Treitli S.C."/>
            <person name="Kolisko M."/>
            <person name="Husnik F."/>
            <person name="Keeling P."/>
            <person name="Hampl V."/>
        </authorList>
    </citation>
    <scope>NUCLEOTIDE SEQUENCE [LARGE SCALE GENOMIC DNA]</scope>
    <source>
        <strain evidence="2">ST1C</strain>
    </source>
</reference>
<dbReference type="AlphaFoldDB" id="A0A5J4UKG0"/>
<proteinExistence type="predicted"/>
<evidence type="ECO:0000313" key="2">
    <source>
        <dbReference type="EMBL" id="KAA6370703.1"/>
    </source>
</evidence>
<feature type="region of interest" description="Disordered" evidence="1">
    <location>
        <begin position="61"/>
        <end position="118"/>
    </location>
</feature>
<comment type="caution">
    <text evidence="2">The sequence shown here is derived from an EMBL/GenBank/DDBJ whole genome shotgun (WGS) entry which is preliminary data.</text>
</comment>
<organism evidence="2 3">
    <name type="scientific">Streblomastix strix</name>
    <dbReference type="NCBI Taxonomy" id="222440"/>
    <lineage>
        <taxon>Eukaryota</taxon>
        <taxon>Metamonada</taxon>
        <taxon>Preaxostyla</taxon>
        <taxon>Oxymonadida</taxon>
        <taxon>Streblomastigidae</taxon>
        <taxon>Streblomastix</taxon>
    </lineage>
</organism>